<dbReference type="InterPro" id="IPR036249">
    <property type="entry name" value="Thioredoxin-like_sf"/>
</dbReference>
<name>A0A3G3JZA7_9BACL</name>
<dbReference type="Pfam" id="PF03960">
    <property type="entry name" value="ArsC"/>
    <property type="match status" value="1"/>
</dbReference>
<evidence type="ECO:0000256" key="1">
    <source>
        <dbReference type="PROSITE-ProRule" id="PRU01282"/>
    </source>
</evidence>
<dbReference type="InterPro" id="IPR006660">
    <property type="entry name" value="Arsenate_reductase-like"/>
</dbReference>
<comment type="similarity">
    <text evidence="1">Belongs to the ArsC family.</text>
</comment>
<reference evidence="2 3" key="1">
    <citation type="submission" date="2018-10" db="EMBL/GenBank/DDBJ databases">
        <title>Genome Sequence of Cohnella sp.</title>
        <authorList>
            <person name="Srinivasan S."/>
            <person name="Kim M.K."/>
        </authorList>
    </citation>
    <scope>NUCLEOTIDE SEQUENCE [LARGE SCALE GENOMIC DNA]</scope>
    <source>
        <strain evidence="2 3">18JY8-7</strain>
    </source>
</reference>
<evidence type="ECO:0000313" key="3">
    <source>
        <dbReference type="Proteomes" id="UP000269097"/>
    </source>
</evidence>
<evidence type="ECO:0000313" key="2">
    <source>
        <dbReference type="EMBL" id="AYQ73588.1"/>
    </source>
</evidence>
<dbReference type="RefSeq" id="WP_123041672.1">
    <property type="nucleotide sequence ID" value="NZ_CP033433.1"/>
</dbReference>
<organism evidence="2 3">
    <name type="scientific">Cohnella candidum</name>
    <dbReference type="NCBI Taxonomy" id="2674991"/>
    <lineage>
        <taxon>Bacteria</taxon>
        <taxon>Bacillati</taxon>
        <taxon>Bacillota</taxon>
        <taxon>Bacilli</taxon>
        <taxon>Bacillales</taxon>
        <taxon>Paenibacillaceae</taxon>
        <taxon>Cohnella</taxon>
    </lineage>
</organism>
<dbReference type="AlphaFoldDB" id="A0A3G3JZA7"/>
<dbReference type="Proteomes" id="UP000269097">
    <property type="component" value="Chromosome"/>
</dbReference>
<protein>
    <submittedName>
        <fullName evidence="2">Arsenate reductase family protein</fullName>
    </submittedName>
</protein>
<dbReference type="EMBL" id="CP033433">
    <property type="protein sequence ID" value="AYQ73588.1"/>
    <property type="molecule type" value="Genomic_DNA"/>
</dbReference>
<dbReference type="Gene3D" id="3.40.30.10">
    <property type="entry name" value="Glutaredoxin"/>
    <property type="match status" value="1"/>
</dbReference>
<dbReference type="SUPFAM" id="SSF52833">
    <property type="entry name" value="Thioredoxin-like"/>
    <property type="match status" value="1"/>
</dbReference>
<gene>
    <name evidence="2" type="ORF">EAV92_13975</name>
</gene>
<sequence>MAQGKLTIFQYPPCGTCRSAVKWLQNKGYELDSHNLWEEAPTVEQLRKWVPLSGLPIQKWFNVSGEVYREMGLKDRLPGMTDEEKMALLASNGRLIKRPVVTDGRKVTVGFKEDLYEQNW</sequence>
<dbReference type="PROSITE" id="PS51353">
    <property type="entry name" value="ARSC"/>
    <property type="match status" value="1"/>
</dbReference>
<proteinExistence type="inferred from homology"/>
<dbReference type="PANTHER" id="PTHR30041">
    <property type="entry name" value="ARSENATE REDUCTASE"/>
    <property type="match status" value="1"/>
</dbReference>
<dbReference type="PANTHER" id="PTHR30041:SF8">
    <property type="entry name" value="PROTEIN YFFB"/>
    <property type="match status" value="1"/>
</dbReference>
<accession>A0A3G3JZA7</accession>
<dbReference type="NCBIfam" id="TIGR01617">
    <property type="entry name" value="arsC_related"/>
    <property type="match status" value="1"/>
</dbReference>
<dbReference type="CDD" id="cd03036">
    <property type="entry name" value="ArsC_like"/>
    <property type="match status" value="1"/>
</dbReference>
<dbReference type="InterPro" id="IPR006504">
    <property type="entry name" value="Tscrpt_reg_Spx/MgsR"/>
</dbReference>
<keyword evidence="3" id="KW-1185">Reference proteome</keyword>
<dbReference type="KEGG" id="coh:EAV92_13975"/>